<dbReference type="Pfam" id="PF00672">
    <property type="entry name" value="HAMP"/>
    <property type="match status" value="1"/>
</dbReference>
<dbReference type="GO" id="GO:0035556">
    <property type="term" value="P:intracellular signal transduction"/>
    <property type="evidence" value="ECO:0007669"/>
    <property type="project" value="InterPro"/>
</dbReference>
<dbReference type="EMBL" id="RHHB01000001">
    <property type="protein sequence ID" value="RNB52154.1"/>
    <property type="molecule type" value="Genomic_DNA"/>
</dbReference>
<dbReference type="CDD" id="cd06225">
    <property type="entry name" value="HAMP"/>
    <property type="match status" value="1"/>
</dbReference>
<evidence type="ECO:0000256" key="2">
    <source>
        <dbReference type="ARBA" id="ARBA00022989"/>
    </source>
</evidence>
<accession>A0A3M8ALQ9</accession>
<sequence>MRWPAEVRVSETTSAKPAAGGRIAARVKSLSIFSILLIVLLASTVIVSIVVGLIGYFNGASSLTAAASARLVEVRDARADRIEALFGTVEDQVALAAASGDTRQALRDFTAAYDELDTGVDPSTDAAEAVTVEDWYHERFGPELAAAMGDADEMDVSTFLPTSRAERYLRAAYTVPSESFADALAVDDAGDGSTWSAVHRAVHPYFRAMTERMAYEDVLLIDRDGRVVYTAYKGVDLGTDLIDGPYRMSDLADAYRLAMNRNVPGDVVFTDFAPYVPSLGVPAAWAVSPVVDDGQVLGAIAVEMPIDAINDAMAVDADSTGLGDSGETYLVGPDRLMRSNARLLEDDPKQYVRLAVAAGALPEVAELAARNGDTIMLQPVTTPAVAAALRGESGVVTAEGYLGGDQLTAYAPLPAGGLDWVVIAQMDRAEALGPVDDFTRGLFLSTAAIVIIVSLLSVVLARLIVRPLRSLRDGARAIAEGNEGVQVRAGFGDELADVAAAFNDMSRSLEAKSAAIAEHERETERLVLSFMPAEMAERYRKGDRAIATDHQDVTVVFVDLVGFEGASAGLSSTEALEMLNDVFHDFDDVAERVGVERVRTTRQGYLASCGLAVPRVDHARRALEFALALQEVVDRWNDRNGTELSVRAGLDSGRATSGLVGQARVVYDLWGDAVNLAFRVSGDQGASGVFATERVIERARGHHRLEPAGEIETSSGVQRVWRVEPQ</sequence>
<dbReference type="GO" id="GO:0009190">
    <property type="term" value="P:cyclic nucleotide biosynthetic process"/>
    <property type="evidence" value="ECO:0007669"/>
    <property type="project" value="InterPro"/>
</dbReference>
<dbReference type="SUPFAM" id="SSF55073">
    <property type="entry name" value="Nucleotide cyclase"/>
    <property type="match status" value="1"/>
</dbReference>
<keyword evidence="7" id="KW-1185">Reference proteome</keyword>
<dbReference type="InterPro" id="IPR029787">
    <property type="entry name" value="Nucleotide_cyclase"/>
</dbReference>
<dbReference type="AlphaFoldDB" id="A0A3M8ALQ9"/>
<dbReference type="GO" id="GO:0016020">
    <property type="term" value="C:membrane"/>
    <property type="evidence" value="ECO:0007669"/>
    <property type="project" value="InterPro"/>
</dbReference>
<dbReference type="PROSITE" id="PS50885">
    <property type="entry name" value="HAMP"/>
    <property type="match status" value="1"/>
</dbReference>
<evidence type="ECO:0000313" key="6">
    <source>
        <dbReference type="EMBL" id="RNB52154.1"/>
    </source>
</evidence>
<dbReference type="SUPFAM" id="SSF158472">
    <property type="entry name" value="HAMP domain-like"/>
    <property type="match status" value="1"/>
</dbReference>
<dbReference type="Pfam" id="PF00211">
    <property type="entry name" value="Guanylate_cyc"/>
    <property type="match status" value="1"/>
</dbReference>
<evidence type="ECO:0000256" key="1">
    <source>
        <dbReference type="ARBA" id="ARBA00022692"/>
    </source>
</evidence>
<dbReference type="CDD" id="cd18773">
    <property type="entry name" value="PDC1_HK_sensor"/>
    <property type="match status" value="1"/>
</dbReference>
<keyword evidence="3" id="KW-0472">Membrane</keyword>
<feature type="transmembrane region" description="Helical" evidence="3">
    <location>
        <begin position="32"/>
        <end position="57"/>
    </location>
</feature>
<protein>
    <submittedName>
        <fullName evidence="6">HAMP domain-containing protein</fullName>
    </submittedName>
</protein>
<dbReference type="Gene3D" id="1.10.8.500">
    <property type="entry name" value="HAMP domain in histidine kinase"/>
    <property type="match status" value="1"/>
</dbReference>
<proteinExistence type="predicted"/>
<dbReference type="PANTHER" id="PTHR45655:SF13">
    <property type="entry name" value="SOLUBLE GUANYLATE CYCLASE GCY-32-RELATED"/>
    <property type="match status" value="1"/>
</dbReference>
<dbReference type="SMART" id="SM00044">
    <property type="entry name" value="CYCc"/>
    <property type="match status" value="1"/>
</dbReference>
<dbReference type="CDD" id="cd18774">
    <property type="entry name" value="PDC2_HK_sensor"/>
    <property type="match status" value="1"/>
</dbReference>
<dbReference type="Gene3D" id="3.30.70.1230">
    <property type="entry name" value="Nucleotide cyclase"/>
    <property type="match status" value="1"/>
</dbReference>
<organism evidence="6 7">
    <name type="scientific">Agromyces tardus</name>
    <dbReference type="NCBI Taxonomy" id="2583849"/>
    <lineage>
        <taxon>Bacteria</taxon>
        <taxon>Bacillati</taxon>
        <taxon>Actinomycetota</taxon>
        <taxon>Actinomycetes</taxon>
        <taxon>Micrococcales</taxon>
        <taxon>Microbacteriaceae</taxon>
        <taxon>Agromyces</taxon>
    </lineage>
</organism>
<dbReference type="Gene3D" id="3.30.450.20">
    <property type="entry name" value="PAS domain"/>
    <property type="match status" value="1"/>
</dbReference>
<comment type="caution">
    <text evidence="6">The sequence shown here is derived from an EMBL/GenBank/DDBJ whole genome shotgun (WGS) entry which is preliminary data.</text>
</comment>
<dbReference type="SMART" id="SM00304">
    <property type="entry name" value="HAMP"/>
    <property type="match status" value="1"/>
</dbReference>
<gene>
    <name evidence="6" type="ORF">EDM22_00020</name>
</gene>
<evidence type="ECO:0000256" key="3">
    <source>
        <dbReference type="SAM" id="Phobius"/>
    </source>
</evidence>
<evidence type="ECO:0000313" key="7">
    <source>
        <dbReference type="Proteomes" id="UP000275048"/>
    </source>
</evidence>
<evidence type="ECO:0000259" key="5">
    <source>
        <dbReference type="PROSITE" id="PS50885"/>
    </source>
</evidence>
<name>A0A3M8ALQ9_9MICO</name>
<evidence type="ECO:0000259" key="4">
    <source>
        <dbReference type="PROSITE" id="PS50125"/>
    </source>
</evidence>
<dbReference type="GO" id="GO:0004016">
    <property type="term" value="F:adenylate cyclase activity"/>
    <property type="evidence" value="ECO:0007669"/>
    <property type="project" value="UniProtKB-ARBA"/>
</dbReference>
<dbReference type="InterPro" id="IPR001054">
    <property type="entry name" value="A/G_cyclase"/>
</dbReference>
<dbReference type="CDD" id="cd07302">
    <property type="entry name" value="CHD"/>
    <property type="match status" value="1"/>
</dbReference>
<feature type="domain" description="Guanylate cyclase" evidence="4">
    <location>
        <begin position="554"/>
        <end position="681"/>
    </location>
</feature>
<dbReference type="InterPro" id="IPR003660">
    <property type="entry name" value="HAMP_dom"/>
</dbReference>
<dbReference type="Proteomes" id="UP000275048">
    <property type="component" value="Unassembled WGS sequence"/>
</dbReference>
<dbReference type="PANTHER" id="PTHR45655">
    <property type="entry name" value="GUANYLATE CYCLASE SOLUBLE SUBUNIT BETA-2"/>
    <property type="match status" value="1"/>
</dbReference>
<feature type="domain" description="HAMP" evidence="5">
    <location>
        <begin position="462"/>
        <end position="514"/>
    </location>
</feature>
<feature type="transmembrane region" description="Helical" evidence="3">
    <location>
        <begin position="442"/>
        <end position="465"/>
    </location>
</feature>
<keyword evidence="2 3" id="KW-1133">Transmembrane helix</keyword>
<reference evidence="6 7" key="1">
    <citation type="submission" date="2018-10" db="EMBL/GenBank/DDBJ databases">
        <title>Isolation, diversity and antibacterial activity of antinobacteria from the wheat rhizosphere soil.</title>
        <authorList>
            <person name="Sun T."/>
        </authorList>
    </citation>
    <scope>NUCLEOTIDE SEQUENCE [LARGE SCALE GENOMIC DNA]</scope>
    <source>
        <strain evidence="6 7">SJ-23</strain>
    </source>
</reference>
<dbReference type="PROSITE" id="PS50125">
    <property type="entry name" value="GUANYLATE_CYCLASE_2"/>
    <property type="match status" value="1"/>
</dbReference>
<keyword evidence="1 3" id="KW-0812">Transmembrane</keyword>